<evidence type="ECO:0000313" key="3">
    <source>
        <dbReference type="EMBL" id="PTB90426.1"/>
    </source>
</evidence>
<evidence type="ECO:0008006" key="6">
    <source>
        <dbReference type="Google" id="ProtNLM"/>
    </source>
</evidence>
<dbReference type="Proteomes" id="UP000242087">
    <property type="component" value="Unassembled WGS sequence"/>
</dbReference>
<evidence type="ECO:0000313" key="1">
    <source>
        <dbReference type="EMBL" id="PTB86159.1"/>
    </source>
</evidence>
<dbReference type="EMBL" id="PYVF01000002">
    <property type="protein sequence ID" value="PTB90426.1"/>
    <property type="molecule type" value="Genomic_DNA"/>
</dbReference>
<accession>A0A2T4D9C5</accession>
<dbReference type="AlphaFoldDB" id="A0A2T4D9C5"/>
<dbReference type="EMBL" id="PYVG01000012">
    <property type="protein sequence ID" value="PTB89521.1"/>
    <property type="molecule type" value="Genomic_DNA"/>
</dbReference>
<evidence type="ECO:0000313" key="4">
    <source>
        <dbReference type="Proteomes" id="UP000241514"/>
    </source>
</evidence>
<reference evidence="4 5" key="1">
    <citation type="submission" date="2018-03" db="EMBL/GenBank/DDBJ databases">
        <title>Cross-interface Injection: A General Nanoliter Liquid Handling Method Applied to Single Cells Genome Amplification Automated Nanoliter Liquid Handling Applied to Single Cell Multiple Displacement Amplification.</title>
        <authorList>
            <person name="Yun J."/>
            <person name="Xu P."/>
            <person name="Xu J."/>
            <person name="Dai X."/>
            <person name="Wang Y."/>
            <person name="Zheng X."/>
            <person name="Cao C."/>
            <person name="Yi Q."/>
            <person name="Zhu Y."/>
            <person name="Wang L."/>
            <person name="Dong Z."/>
            <person name="Huang Y."/>
            <person name="Huang L."/>
            <person name="Du W."/>
        </authorList>
    </citation>
    <scope>NUCLEOTIDE SEQUENCE [LARGE SCALE GENOMIC DNA]</scope>
    <source>
        <strain evidence="3 5">A12-4</strain>
        <strain evidence="2 4">A9-4</strain>
        <strain evidence="1">Z-D3-2</strain>
    </source>
</reference>
<sequence length="212" mass="23698">MLRKMGMLLAGLALGAAVNAEELREIEYEAMYEQFVEKAEQRKYIKARPGFALRDTELDLTTLKVVVQTPKGERIDVEIEPEFGASNFPIDEALIGSKVLTNAPSGTLGFKVVLQLQLELAETWQRDDVVGSIKEFQSTREQLSFFARLLAPDLEGFIVIFDNDESPSATFSGQTIEGKDSQLLIPIDSVRDGDFSEITFSSVPSEIYFYQN</sequence>
<proteinExistence type="predicted"/>
<gene>
    <name evidence="3" type="ORF">C9927_00230</name>
    <name evidence="2" type="ORF">C9928_03390</name>
    <name evidence="1" type="ORF">C9940_03545</name>
</gene>
<protein>
    <recommendedName>
        <fullName evidence="6">DUF2987 domain-containing protein</fullName>
    </recommendedName>
</protein>
<name>A0A2T4D9C5_9GAMM</name>
<evidence type="ECO:0000313" key="2">
    <source>
        <dbReference type="EMBL" id="PTB89521.1"/>
    </source>
</evidence>
<evidence type="ECO:0000313" key="5">
    <source>
        <dbReference type="Proteomes" id="UP000242087"/>
    </source>
</evidence>
<dbReference type="Proteomes" id="UP000241514">
    <property type="component" value="Unassembled WGS sequence"/>
</dbReference>
<dbReference type="EMBL" id="PYVN01000034">
    <property type="protein sequence ID" value="PTB86159.1"/>
    <property type="molecule type" value="Genomic_DNA"/>
</dbReference>
<comment type="caution">
    <text evidence="3">The sequence shown here is derived from an EMBL/GenBank/DDBJ whole genome shotgun (WGS) entry which is preliminary data.</text>
</comment>
<organism evidence="3 5">
    <name type="scientific">Pseudidiomarina aestuarii</name>
    <dbReference type="NCBI Taxonomy" id="624146"/>
    <lineage>
        <taxon>Bacteria</taxon>
        <taxon>Pseudomonadati</taxon>
        <taxon>Pseudomonadota</taxon>
        <taxon>Gammaproteobacteria</taxon>
        <taxon>Alteromonadales</taxon>
        <taxon>Idiomarinaceae</taxon>
        <taxon>Pseudidiomarina</taxon>
    </lineage>
</organism>